<name>A0A8K0TUS0_9PEZI</name>
<organism evidence="3 4">
    <name type="scientific">Plectosphaerella cucumerina</name>
    <dbReference type="NCBI Taxonomy" id="40658"/>
    <lineage>
        <taxon>Eukaryota</taxon>
        <taxon>Fungi</taxon>
        <taxon>Dikarya</taxon>
        <taxon>Ascomycota</taxon>
        <taxon>Pezizomycotina</taxon>
        <taxon>Sordariomycetes</taxon>
        <taxon>Hypocreomycetidae</taxon>
        <taxon>Glomerellales</taxon>
        <taxon>Plectosphaerellaceae</taxon>
        <taxon>Plectosphaerella</taxon>
    </lineage>
</organism>
<comment type="caution">
    <text evidence="3">The sequence shown here is derived from an EMBL/GenBank/DDBJ whole genome shotgun (WGS) entry which is preliminary data.</text>
</comment>
<reference evidence="3" key="1">
    <citation type="journal article" date="2021" name="Nat. Commun.">
        <title>Genetic determinants of endophytism in the Arabidopsis root mycobiome.</title>
        <authorList>
            <person name="Mesny F."/>
            <person name="Miyauchi S."/>
            <person name="Thiergart T."/>
            <person name="Pickel B."/>
            <person name="Atanasova L."/>
            <person name="Karlsson M."/>
            <person name="Huettel B."/>
            <person name="Barry K.W."/>
            <person name="Haridas S."/>
            <person name="Chen C."/>
            <person name="Bauer D."/>
            <person name="Andreopoulos W."/>
            <person name="Pangilinan J."/>
            <person name="LaButti K."/>
            <person name="Riley R."/>
            <person name="Lipzen A."/>
            <person name="Clum A."/>
            <person name="Drula E."/>
            <person name="Henrissat B."/>
            <person name="Kohler A."/>
            <person name="Grigoriev I.V."/>
            <person name="Martin F.M."/>
            <person name="Hacquard S."/>
        </authorList>
    </citation>
    <scope>NUCLEOTIDE SEQUENCE</scope>
    <source>
        <strain evidence="3">MPI-CAGE-AT-0016</strain>
    </source>
</reference>
<feature type="compositionally biased region" description="Low complexity" evidence="1">
    <location>
        <begin position="239"/>
        <end position="258"/>
    </location>
</feature>
<evidence type="ECO:0000313" key="4">
    <source>
        <dbReference type="Proteomes" id="UP000813385"/>
    </source>
</evidence>
<dbReference type="OrthoDB" id="4832423at2759"/>
<feature type="compositionally biased region" description="Basic residues" evidence="1">
    <location>
        <begin position="466"/>
        <end position="477"/>
    </location>
</feature>
<keyword evidence="2" id="KW-0472">Membrane</keyword>
<evidence type="ECO:0000256" key="2">
    <source>
        <dbReference type="SAM" id="Phobius"/>
    </source>
</evidence>
<sequence length="477" mass="50771">MSGGDSPPKRALAAGQNPLGPLAHLGPRSASSSRLSMVSTGRMPIISEDDNQLPKKKPEDNPARPGNRRTVSLPILPPTHKRRPSQRGGRLGPPGTGPGPAPLGPPITRRSHYRPPSRTRGGQQPSFGLGTIYDGQFARTHSLYIPPHPPPDYYSHPNKGLGVHAHQPGYRDSLRRVLAGKELPERAPPLKENYTQMEKIRESEWVARRGGWCRIILAAAIVIALIIGLSVGLTLGLKDSPPSSPSTSGDPVSSDSTPAFPAGDWELNTALTNVSTSCAAIDAAWRCPPYVTYASASPPSDASASFFWTIAPPDPQAGQHGYVVSSADNPFAPRFSNATMTLRDGNTPDERYEFEVAMNRTVATEAGQGLSGFASGVSCVFSSVLRGVIWTDRVGGGTRNKTIVPSEGQDAGDVWPGEIEITQSSTEGPRCTDPDGAAVRAAAGSGECLCRYANYDLDTNSGSGSSRRRRRRGESLQ</sequence>
<feature type="compositionally biased region" description="Pro residues" evidence="1">
    <location>
        <begin position="95"/>
        <end position="105"/>
    </location>
</feature>
<feature type="compositionally biased region" description="Low complexity" evidence="1">
    <location>
        <begin position="29"/>
        <end position="39"/>
    </location>
</feature>
<evidence type="ECO:0008006" key="5">
    <source>
        <dbReference type="Google" id="ProtNLM"/>
    </source>
</evidence>
<evidence type="ECO:0000313" key="3">
    <source>
        <dbReference type="EMBL" id="KAH7375223.1"/>
    </source>
</evidence>
<dbReference type="AlphaFoldDB" id="A0A8K0TUS0"/>
<feature type="region of interest" description="Disordered" evidence="1">
    <location>
        <begin position="1"/>
        <end position="131"/>
    </location>
</feature>
<protein>
    <recommendedName>
        <fullName evidence="5">Tat pathway signal sequence</fullName>
    </recommendedName>
</protein>
<evidence type="ECO:0000256" key="1">
    <source>
        <dbReference type="SAM" id="MobiDB-lite"/>
    </source>
</evidence>
<keyword evidence="4" id="KW-1185">Reference proteome</keyword>
<keyword evidence="2" id="KW-1133">Transmembrane helix</keyword>
<gene>
    <name evidence="3" type="ORF">B0T11DRAFT_7091</name>
</gene>
<dbReference type="Proteomes" id="UP000813385">
    <property type="component" value="Unassembled WGS sequence"/>
</dbReference>
<feature type="compositionally biased region" description="Basic and acidic residues" evidence="1">
    <location>
        <begin position="52"/>
        <end position="62"/>
    </location>
</feature>
<accession>A0A8K0TUS0</accession>
<feature type="region of interest" description="Disordered" evidence="1">
    <location>
        <begin position="144"/>
        <end position="166"/>
    </location>
</feature>
<feature type="region of interest" description="Disordered" evidence="1">
    <location>
        <begin position="239"/>
        <end position="259"/>
    </location>
</feature>
<keyword evidence="2" id="KW-0812">Transmembrane</keyword>
<proteinExistence type="predicted"/>
<feature type="transmembrane region" description="Helical" evidence="2">
    <location>
        <begin position="215"/>
        <end position="237"/>
    </location>
</feature>
<dbReference type="EMBL" id="JAGPXD010000001">
    <property type="protein sequence ID" value="KAH7375223.1"/>
    <property type="molecule type" value="Genomic_DNA"/>
</dbReference>
<feature type="region of interest" description="Disordered" evidence="1">
    <location>
        <begin position="455"/>
        <end position="477"/>
    </location>
</feature>